<organism evidence="2">
    <name type="scientific">Anopheles darlingi</name>
    <name type="common">Mosquito</name>
    <dbReference type="NCBI Taxonomy" id="43151"/>
    <lineage>
        <taxon>Eukaryota</taxon>
        <taxon>Metazoa</taxon>
        <taxon>Ecdysozoa</taxon>
        <taxon>Arthropoda</taxon>
        <taxon>Hexapoda</taxon>
        <taxon>Insecta</taxon>
        <taxon>Pterygota</taxon>
        <taxon>Neoptera</taxon>
        <taxon>Endopterygota</taxon>
        <taxon>Diptera</taxon>
        <taxon>Nematocera</taxon>
        <taxon>Culicoidea</taxon>
        <taxon>Culicidae</taxon>
        <taxon>Anophelinae</taxon>
        <taxon>Anopheles</taxon>
    </lineage>
</organism>
<accession>A0A2M4D941</accession>
<feature type="signal peptide" evidence="1">
    <location>
        <begin position="1"/>
        <end position="15"/>
    </location>
</feature>
<reference evidence="2" key="1">
    <citation type="submission" date="2018-01" db="EMBL/GenBank/DDBJ databases">
        <title>An insight into the sialome of Amazonian anophelines.</title>
        <authorList>
            <person name="Ribeiro J.M."/>
            <person name="Scarpassa V."/>
            <person name="Calvo E."/>
        </authorList>
    </citation>
    <scope>NUCLEOTIDE SEQUENCE</scope>
</reference>
<feature type="chain" id="PRO_5014746922" evidence="1">
    <location>
        <begin position="16"/>
        <end position="114"/>
    </location>
</feature>
<dbReference type="AlphaFoldDB" id="A0A2M4D941"/>
<dbReference type="EMBL" id="GGFL01009926">
    <property type="protein sequence ID" value="MBW74104.1"/>
    <property type="molecule type" value="Transcribed_RNA"/>
</dbReference>
<evidence type="ECO:0000313" key="2">
    <source>
        <dbReference type="EMBL" id="MBW74104.1"/>
    </source>
</evidence>
<keyword evidence="1" id="KW-0732">Signal</keyword>
<proteinExistence type="predicted"/>
<name>A0A2M4D941_ANODA</name>
<protein>
    <submittedName>
        <fullName evidence="2">Putative secreted protein</fullName>
    </submittedName>
</protein>
<evidence type="ECO:0000256" key="1">
    <source>
        <dbReference type="SAM" id="SignalP"/>
    </source>
</evidence>
<sequence length="114" mass="12932">MYVCWWLVCPCVSTSHTLFLSPFSSLMAFLVQSVLECAVSPRSKGFVLTNFVIPSSMILRHFFTIPRSVHKVENGVLKASGSNEGNFHSHKVPLRPLCSLPLFWHCIDFERSFV</sequence>